<evidence type="ECO:0000256" key="1">
    <source>
        <dbReference type="SAM" id="MobiDB-lite"/>
    </source>
</evidence>
<keyword evidence="2" id="KW-0547">Nucleotide-binding</keyword>
<dbReference type="AlphaFoldDB" id="D6ARX1"/>
<evidence type="ECO:0000313" key="3">
    <source>
        <dbReference type="Proteomes" id="UP000003986"/>
    </source>
</evidence>
<sequence>MLPDRSDYLRCPVTDRPRLRSPVRGTGKLT</sequence>
<gene>
    <name evidence="2" type="ORF">SSGG_05331</name>
</gene>
<protein>
    <submittedName>
        <fullName evidence="2">Methionine import ATP-binding protein metN</fullName>
    </submittedName>
</protein>
<name>D6ARX1_STRFL</name>
<evidence type="ECO:0000313" key="2">
    <source>
        <dbReference type="EMBL" id="EFE77964.2"/>
    </source>
</evidence>
<feature type="region of interest" description="Disordered" evidence="1">
    <location>
        <begin position="1"/>
        <end position="30"/>
    </location>
</feature>
<accession>D6ARX1</accession>
<dbReference type="GO" id="GO:0005524">
    <property type="term" value="F:ATP binding"/>
    <property type="evidence" value="ECO:0007669"/>
    <property type="project" value="UniProtKB-KW"/>
</dbReference>
<dbReference type="EMBL" id="DS999644">
    <property type="protein sequence ID" value="EFE77964.2"/>
    <property type="molecule type" value="Genomic_DNA"/>
</dbReference>
<organism evidence="2 3">
    <name type="scientific">Streptomyces filamentosus NRRL 15998</name>
    <dbReference type="NCBI Taxonomy" id="457431"/>
    <lineage>
        <taxon>Bacteria</taxon>
        <taxon>Bacillati</taxon>
        <taxon>Actinomycetota</taxon>
        <taxon>Actinomycetes</taxon>
        <taxon>Kitasatosporales</taxon>
        <taxon>Streptomycetaceae</taxon>
        <taxon>Streptomyces</taxon>
    </lineage>
</organism>
<dbReference type="Proteomes" id="UP000003986">
    <property type="component" value="Unassembled WGS sequence"/>
</dbReference>
<reference evidence="3" key="1">
    <citation type="submission" date="2008-10" db="EMBL/GenBank/DDBJ databases">
        <authorList>
            <person name="Molnar K."/>
        </authorList>
    </citation>
    <scope>NUCLEOTIDE SEQUENCE [LARGE SCALE GENOMIC DNA]</scope>
    <source>
        <strain evidence="3">NRRL 15998</strain>
    </source>
</reference>
<feature type="compositionally biased region" description="Basic and acidic residues" evidence="1">
    <location>
        <begin position="1"/>
        <end position="18"/>
    </location>
</feature>
<reference evidence="3" key="2">
    <citation type="submission" date="2008-12" db="EMBL/GenBank/DDBJ databases">
        <title>Annotation of Streptomyces roseosporus strain NRRL 15998.</title>
        <authorList>
            <consortium name="The Broad Institute Genome Sequencing Platform"/>
            <consortium name="Broad Institute Microbial Sequencing Center"/>
            <person name="Fischbach M."/>
            <person name="Ward D."/>
            <person name="Young S."/>
            <person name="Kodira C.D."/>
            <person name="Zeng Q."/>
            <person name="Koehrsen M."/>
            <person name="Godfrey P."/>
            <person name="Alvarado L."/>
            <person name="Berlin A.M."/>
            <person name="Borenstein D."/>
            <person name="Chen Z."/>
            <person name="Engels R."/>
            <person name="Freedman E."/>
            <person name="Gellesch M."/>
            <person name="Goldberg J."/>
            <person name="Griggs A."/>
            <person name="Gujja S."/>
            <person name="Heiman D.I."/>
            <person name="Hepburn T.A."/>
            <person name="Howarth C."/>
            <person name="Jen D."/>
            <person name="Larson L."/>
            <person name="Lewis B."/>
            <person name="Mehta T."/>
            <person name="Park D."/>
            <person name="Pearson M."/>
            <person name="Roberts A."/>
            <person name="Saif S."/>
            <person name="Shea T.D."/>
            <person name="Shenoy N."/>
            <person name="Sisk P."/>
            <person name="Stolte C."/>
            <person name="Sykes S.N."/>
            <person name="Walk T."/>
            <person name="White J."/>
            <person name="Yandava C."/>
            <person name="Straight P."/>
            <person name="Clardy J."/>
            <person name="Hung D."/>
            <person name="Kolter R."/>
            <person name="Mekalanos J."/>
            <person name="Walker S."/>
            <person name="Walsh C.T."/>
            <person name="Wieland B.L.C."/>
            <person name="Ilzarbe M."/>
            <person name="Galagan J."/>
            <person name="Nusbaum C."/>
            <person name="Birren B."/>
        </authorList>
    </citation>
    <scope>NUCLEOTIDE SEQUENCE [LARGE SCALE GENOMIC DNA]</scope>
    <source>
        <strain evidence="3">NRRL 15998</strain>
    </source>
</reference>
<keyword evidence="2" id="KW-0067">ATP-binding</keyword>
<proteinExistence type="predicted"/>